<gene>
    <name evidence="3" type="ORF">QMY55_14675</name>
</gene>
<dbReference type="Pfam" id="PF08327">
    <property type="entry name" value="AHSA1"/>
    <property type="match status" value="1"/>
</dbReference>
<evidence type="ECO:0000256" key="1">
    <source>
        <dbReference type="ARBA" id="ARBA00006817"/>
    </source>
</evidence>
<proteinExistence type="inferred from homology"/>
<dbReference type="CDD" id="cd08895">
    <property type="entry name" value="SRPBCC_CalC_Aha1-like_2"/>
    <property type="match status" value="1"/>
</dbReference>
<evidence type="ECO:0000313" key="3">
    <source>
        <dbReference type="EMBL" id="WHS63774.1"/>
    </source>
</evidence>
<evidence type="ECO:0000259" key="2">
    <source>
        <dbReference type="Pfam" id="PF08327"/>
    </source>
</evidence>
<dbReference type="Proteomes" id="UP001240697">
    <property type="component" value="Chromosome"/>
</dbReference>
<reference evidence="3 4" key="1">
    <citation type="submission" date="2023-05" db="EMBL/GenBank/DDBJ databases">
        <authorList>
            <person name="Yin Y."/>
            <person name="Lu Z."/>
        </authorList>
    </citation>
    <scope>NUCLEOTIDE SEQUENCE [LARGE SCALE GENOMIC DNA]</scope>
    <source>
        <strain evidence="3 4">ZM22</strain>
    </source>
</reference>
<feature type="domain" description="Activator of Hsp90 ATPase homologue 1/2-like C-terminal" evidence="2">
    <location>
        <begin position="12"/>
        <end position="141"/>
    </location>
</feature>
<dbReference type="RefSeq" id="WP_283484931.1">
    <property type="nucleotide sequence ID" value="NZ_CP125947.1"/>
</dbReference>
<dbReference type="InterPro" id="IPR013538">
    <property type="entry name" value="ASHA1/2-like_C"/>
</dbReference>
<name>A0ABY8SN37_9BURK</name>
<dbReference type="Gene3D" id="3.30.530.20">
    <property type="match status" value="1"/>
</dbReference>
<protein>
    <submittedName>
        <fullName evidence="3">SRPBCC family protein</fullName>
    </submittedName>
</protein>
<comment type="similarity">
    <text evidence="1">Belongs to the AHA1 family.</text>
</comment>
<sequence>MPHTIQLHRVIKAPPERLYRAFTSPDALVKWLPPHGFAAQVHEFDARVGGHYRMSFINFSTQSKNSFGGEFLELVPDHRIRHTDRFDDPNLPGEMITTVNFQAVFCGTELHVKQEGIPDMIPAQACYLGWQESLQLLTLLVEASIPDGA</sequence>
<accession>A0ABY8SN37</accession>
<keyword evidence="4" id="KW-1185">Reference proteome</keyword>
<dbReference type="InterPro" id="IPR023393">
    <property type="entry name" value="START-like_dom_sf"/>
</dbReference>
<organism evidence="3 4">
    <name type="scientific">Comamonas resistens</name>
    <dbReference type="NCBI Taxonomy" id="3046670"/>
    <lineage>
        <taxon>Bacteria</taxon>
        <taxon>Pseudomonadati</taxon>
        <taxon>Pseudomonadota</taxon>
        <taxon>Betaproteobacteria</taxon>
        <taxon>Burkholderiales</taxon>
        <taxon>Comamonadaceae</taxon>
        <taxon>Comamonas</taxon>
    </lineage>
</organism>
<dbReference type="SUPFAM" id="SSF55961">
    <property type="entry name" value="Bet v1-like"/>
    <property type="match status" value="1"/>
</dbReference>
<evidence type="ECO:0000313" key="4">
    <source>
        <dbReference type="Proteomes" id="UP001240697"/>
    </source>
</evidence>
<dbReference type="EMBL" id="CP125947">
    <property type="protein sequence ID" value="WHS63774.1"/>
    <property type="molecule type" value="Genomic_DNA"/>
</dbReference>